<dbReference type="EMBL" id="JAQPZS010000016">
    <property type="protein sequence ID" value="MEJ6497436.1"/>
    <property type="molecule type" value="Genomic_DNA"/>
</dbReference>
<dbReference type="Pfam" id="PF05567">
    <property type="entry name" value="T4P_PilY1"/>
    <property type="match status" value="1"/>
</dbReference>
<feature type="signal peptide" evidence="3">
    <location>
        <begin position="1"/>
        <end position="22"/>
    </location>
</feature>
<proteinExistence type="predicted"/>
<dbReference type="InterPro" id="IPR002035">
    <property type="entry name" value="VWF_A"/>
</dbReference>
<dbReference type="RefSeq" id="WP_339981364.1">
    <property type="nucleotide sequence ID" value="NZ_JAQPZS010000016.1"/>
</dbReference>
<dbReference type="SUPFAM" id="SSF53300">
    <property type="entry name" value="vWA-like"/>
    <property type="match status" value="1"/>
</dbReference>
<dbReference type="Proteomes" id="UP001377972">
    <property type="component" value="Unassembled WGS sequence"/>
</dbReference>
<organism evidence="5 6">
    <name type="scientific">Pseudoalteromonas lipolytica</name>
    <dbReference type="NCBI Taxonomy" id="570156"/>
    <lineage>
        <taxon>Bacteria</taxon>
        <taxon>Pseudomonadati</taxon>
        <taxon>Pseudomonadota</taxon>
        <taxon>Gammaproteobacteria</taxon>
        <taxon>Alteromonadales</taxon>
        <taxon>Pseudoalteromonadaceae</taxon>
        <taxon>Pseudoalteromonas</taxon>
    </lineage>
</organism>
<sequence length="1009" mass="112682">MKIKLSSLFFIFACVFCQNLYAEDIDLYVNYEVAEDEKLRVLLVFDTSISMAFSIETGRRCYDEEGRIILCPEGSRLEVAKSSMIKLIDNNSDVEFGLMRFNKGLGGYIVHGIGSDHNVITNTIRNWDVSALQGNTPLAETMTEVWRYLREEKIFFAERVDASKRDLSIEKDGYYISPFKHKSGDPIRCDNNVNIILMTDGEPYADNGQDNFIEDLFNDIYGSPPDYVSNSYLPATATLLHGIDKENRDLYPATSVVDGANVYTIGFGKGLVQNAGDILQATADNGGGDYIFAESQEELNEAFDNVLTDIREVNSTFSSPSVASNNSDKLSHRDAVYFPMFLPSNDARWRGNLKKLKVSGGVVVDVNLDSALGNDGAILSTAKTYWQSNSNLIADGGSVEKGGVNAYLAEQSSIPNKGRKVITNLSGGRMLNFTPYRVIIHYGNRFKAAVDFDADPDEVFDLINWSRGLDVDDEDKDGSTDDSRHDIFGDVLHSKPVTVDYGNNDVRILIGTNAGYLHMFQDKNDVLSESWAFMPAELYSIIKPLRDKKLHTKVYGVDGPITVYFDDKNEDGIVNNDDRVWAFFGLRRGGSSYYGLDITNPNSPSLMWGGPLKSGDGKFLELAQTWSKPQITFINLKGYEDRPLLVFGAGYDTNKDNSISADSKGRGLYIVDAETGQQVWALTNSEGGFKGEHSIASDIHLLDSDYDGYTDRLYASDTGGGVWRVDLATNSKKNWTHFQLAKLGNNNRRFFYEPYVSRTLFSKVTETTIDGEKTYSRIDTPFDAVLIGSGDRADPLNLKVSDKLYMIRDVNTVTRSFEEDEIPDLIWQSDLMNVNSDPFAKVTDSLKDFVELEADLAEKDGWFYNLGWGEKATSKATVLGGVAYFTTYKPDTSSSSDSQCSIAEGQGYLYAFHLHYGTKVYDWLRTPTAAELPDTPTMYVEDGDVYIFPLPNKDPNCTENCEKIEAKVVNGPTPSVDENGNVQLYDEEPLKLEVHQSYIYKQEQNDNSQ</sequence>
<gene>
    <name evidence="5" type="ORF">PQI24_15430</name>
</gene>
<dbReference type="InterPro" id="IPR008707">
    <property type="entry name" value="B-propeller_PilY1"/>
</dbReference>
<dbReference type="PROSITE" id="PS50234">
    <property type="entry name" value="VWFA"/>
    <property type="match status" value="1"/>
</dbReference>
<keyword evidence="2" id="KW-0106">Calcium</keyword>
<evidence type="ECO:0000313" key="5">
    <source>
        <dbReference type="EMBL" id="MEJ6497436.1"/>
    </source>
</evidence>
<accession>A0ABU8SWM6</accession>
<comment type="caution">
    <text evidence="5">The sequence shown here is derived from an EMBL/GenBank/DDBJ whole genome shotgun (WGS) entry which is preliminary data.</text>
</comment>
<name>A0ABU8SWM6_9GAMM</name>
<keyword evidence="3" id="KW-0732">Signal</keyword>
<feature type="chain" id="PRO_5045923237" evidence="3">
    <location>
        <begin position="23"/>
        <end position="1009"/>
    </location>
</feature>
<evidence type="ECO:0000256" key="2">
    <source>
        <dbReference type="ARBA" id="ARBA00022837"/>
    </source>
</evidence>
<dbReference type="Gene3D" id="3.40.50.410">
    <property type="entry name" value="von Willebrand factor, type A domain"/>
    <property type="match status" value="1"/>
</dbReference>
<evidence type="ECO:0000313" key="6">
    <source>
        <dbReference type="Proteomes" id="UP001377972"/>
    </source>
</evidence>
<evidence type="ECO:0000256" key="1">
    <source>
        <dbReference type="ARBA" id="ARBA00022723"/>
    </source>
</evidence>
<protein>
    <submittedName>
        <fullName evidence="5">PilC/PilY family type IV pilus protein</fullName>
    </submittedName>
</protein>
<keyword evidence="1" id="KW-0479">Metal-binding</keyword>
<feature type="domain" description="VWFA" evidence="4">
    <location>
        <begin position="40"/>
        <end position="310"/>
    </location>
</feature>
<evidence type="ECO:0000256" key="3">
    <source>
        <dbReference type="SAM" id="SignalP"/>
    </source>
</evidence>
<dbReference type="InterPro" id="IPR036465">
    <property type="entry name" value="vWFA_dom_sf"/>
</dbReference>
<evidence type="ECO:0000259" key="4">
    <source>
        <dbReference type="PROSITE" id="PS50234"/>
    </source>
</evidence>
<keyword evidence="6" id="KW-1185">Reference proteome</keyword>
<reference evidence="5 6" key="1">
    <citation type="submission" date="2023-01" db="EMBL/GenBank/DDBJ databases">
        <title>Trichodesmium-associated heterotrophic epibiont bacteria.</title>
        <authorList>
            <person name="Cleveland C.S."/>
            <person name="Webb E.A."/>
        </authorList>
    </citation>
    <scope>NUCLEOTIDE SEQUENCE [LARGE SCALE GENOMIC DNA]</scope>
    <source>
        <strain evidence="5 6">USCH2</strain>
    </source>
</reference>